<protein>
    <recommendedName>
        <fullName evidence="3">Mannan endo-1,4-beta-mannosidase</fullName>
    </recommendedName>
</protein>
<name>A0ABT8WVW5_9FLAO</name>
<keyword evidence="2" id="KW-1185">Reference proteome</keyword>
<proteinExistence type="predicted"/>
<organism evidence="1 2">
    <name type="scientific">Flavivirga jejuensis</name>
    <dbReference type="NCBI Taxonomy" id="870487"/>
    <lineage>
        <taxon>Bacteria</taxon>
        <taxon>Pseudomonadati</taxon>
        <taxon>Bacteroidota</taxon>
        <taxon>Flavobacteriia</taxon>
        <taxon>Flavobacteriales</taxon>
        <taxon>Flavobacteriaceae</taxon>
        <taxon>Flavivirga</taxon>
    </lineage>
</organism>
<gene>
    <name evidence="1" type="ORF">Q4Q40_22795</name>
</gene>
<evidence type="ECO:0000313" key="2">
    <source>
        <dbReference type="Proteomes" id="UP001176806"/>
    </source>
</evidence>
<sequence>MKRYPHTIGYIGDKNHGLLEEDNAKNFLANNDFVFMMHQGYMFWHFKADGNENPDVYFYQEQSLIPDKKTDLKSFLENY</sequence>
<dbReference type="EMBL" id="JAUOEL010000011">
    <property type="protein sequence ID" value="MDO5977036.1"/>
    <property type="molecule type" value="Genomic_DNA"/>
</dbReference>
<evidence type="ECO:0008006" key="3">
    <source>
        <dbReference type="Google" id="ProtNLM"/>
    </source>
</evidence>
<accession>A0ABT8WVW5</accession>
<dbReference type="Proteomes" id="UP001176806">
    <property type="component" value="Unassembled WGS sequence"/>
</dbReference>
<evidence type="ECO:0000313" key="1">
    <source>
        <dbReference type="EMBL" id="MDO5977036.1"/>
    </source>
</evidence>
<comment type="caution">
    <text evidence="1">The sequence shown here is derived from an EMBL/GenBank/DDBJ whole genome shotgun (WGS) entry which is preliminary data.</text>
</comment>
<dbReference type="RefSeq" id="WP_303304369.1">
    <property type="nucleotide sequence ID" value="NZ_BAABDA010000003.1"/>
</dbReference>
<reference evidence="1" key="1">
    <citation type="submission" date="2023-07" db="EMBL/GenBank/DDBJ databases">
        <title>Two novel species in the genus Flavivirga.</title>
        <authorList>
            <person name="Kwon K."/>
        </authorList>
    </citation>
    <scope>NUCLEOTIDE SEQUENCE</scope>
    <source>
        <strain evidence="1">KACC 14158</strain>
    </source>
</reference>